<sequence length="90" mass="9667">MQKTASDLPGRVTRTVCVLSTLAFDQCALRQVLGHPLGIASNSKPLLSILRSLAERLTGGCFCAGDSPRERQFLGETLKAHAVKEFLPTA</sequence>
<accession>A0ABT9SE52</accession>
<evidence type="ECO:0000313" key="2">
    <source>
        <dbReference type="Proteomes" id="UP001226867"/>
    </source>
</evidence>
<protein>
    <submittedName>
        <fullName evidence="1">Uncharacterized protein</fullName>
    </submittedName>
</protein>
<comment type="caution">
    <text evidence="1">The sequence shown here is derived from an EMBL/GenBank/DDBJ whole genome shotgun (WGS) entry which is preliminary data.</text>
</comment>
<gene>
    <name evidence="1" type="ORF">J2W36_004901</name>
</gene>
<dbReference type="EMBL" id="JAUSRO010000020">
    <property type="protein sequence ID" value="MDP9902624.1"/>
    <property type="molecule type" value="Genomic_DNA"/>
</dbReference>
<reference evidence="1 2" key="1">
    <citation type="submission" date="2023-07" db="EMBL/GenBank/DDBJ databases">
        <title>Sorghum-associated microbial communities from plants grown in Nebraska, USA.</title>
        <authorList>
            <person name="Schachtman D."/>
        </authorList>
    </citation>
    <scope>NUCLEOTIDE SEQUENCE [LARGE SCALE GENOMIC DNA]</scope>
    <source>
        <strain evidence="1 2">DS1607</strain>
    </source>
</reference>
<dbReference type="Proteomes" id="UP001226867">
    <property type="component" value="Unassembled WGS sequence"/>
</dbReference>
<evidence type="ECO:0000313" key="1">
    <source>
        <dbReference type="EMBL" id="MDP9902624.1"/>
    </source>
</evidence>
<proteinExistence type="predicted"/>
<dbReference type="RefSeq" id="WP_307692360.1">
    <property type="nucleotide sequence ID" value="NZ_JAUSRO010000020.1"/>
</dbReference>
<organism evidence="1 2">
    <name type="scientific">Variovorax ginsengisoli</name>
    <dbReference type="NCBI Taxonomy" id="363844"/>
    <lineage>
        <taxon>Bacteria</taxon>
        <taxon>Pseudomonadati</taxon>
        <taxon>Pseudomonadota</taxon>
        <taxon>Betaproteobacteria</taxon>
        <taxon>Burkholderiales</taxon>
        <taxon>Comamonadaceae</taxon>
        <taxon>Variovorax</taxon>
    </lineage>
</organism>
<keyword evidence="2" id="KW-1185">Reference proteome</keyword>
<name>A0ABT9SE52_9BURK</name>